<gene>
    <name evidence="3" type="ORF">DY000_02018039</name>
</gene>
<feature type="region of interest" description="Disordered" evidence="2">
    <location>
        <begin position="755"/>
        <end position="846"/>
    </location>
</feature>
<evidence type="ECO:0000313" key="3">
    <source>
        <dbReference type="EMBL" id="KAF3562639.1"/>
    </source>
</evidence>
<dbReference type="Gene3D" id="3.20.20.140">
    <property type="entry name" value="Metal-dependent hydrolases"/>
    <property type="match status" value="1"/>
</dbReference>
<evidence type="ECO:0000256" key="1">
    <source>
        <dbReference type="ARBA" id="ARBA00022694"/>
    </source>
</evidence>
<feature type="compositionally biased region" description="Polar residues" evidence="2">
    <location>
        <begin position="761"/>
        <end position="779"/>
    </location>
</feature>
<dbReference type="InterPro" id="IPR002738">
    <property type="entry name" value="RNase_P_p30"/>
</dbReference>
<dbReference type="EMBL" id="QGKV02000759">
    <property type="protein sequence ID" value="KAF3562639.1"/>
    <property type="molecule type" value="Genomic_DNA"/>
</dbReference>
<comment type="caution">
    <text evidence="3">The sequence shown here is derived from an EMBL/GenBank/DDBJ whole genome shotgun (WGS) entry which is preliminary data.</text>
</comment>
<dbReference type="PANTHER" id="PTHR13031:SF1">
    <property type="entry name" value="RNASE P SUBUNIT P30 FAMILY PROTEIN"/>
    <property type="match status" value="1"/>
</dbReference>
<organism evidence="3 4">
    <name type="scientific">Brassica cretica</name>
    <name type="common">Mustard</name>
    <dbReference type="NCBI Taxonomy" id="69181"/>
    <lineage>
        <taxon>Eukaryota</taxon>
        <taxon>Viridiplantae</taxon>
        <taxon>Streptophyta</taxon>
        <taxon>Embryophyta</taxon>
        <taxon>Tracheophyta</taxon>
        <taxon>Spermatophyta</taxon>
        <taxon>Magnoliopsida</taxon>
        <taxon>eudicotyledons</taxon>
        <taxon>Gunneridae</taxon>
        <taxon>Pentapetalae</taxon>
        <taxon>rosids</taxon>
        <taxon>malvids</taxon>
        <taxon>Brassicales</taxon>
        <taxon>Brassicaceae</taxon>
        <taxon>Brassiceae</taxon>
        <taxon>Brassica</taxon>
    </lineage>
</organism>
<keyword evidence="4" id="KW-1185">Reference proteome</keyword>
<accession>A0ABQ7CVF6</accession>
<dbReference type="Proteomes" id="UP000266723">
    <property type="component" value="Unassembled WGS sequence"/>
</dbReference>
<evidence type="ECO:0008006" key="5">
    <source>
        <dbReference type="Google" id="ProtNLM"/>
    </source>
</evidence>
<reference evidence="3 4" key="1">
    <citation type="journal article" date="2020" name="BMC Genomics">
        <title>Intraspecific diversification of the crop wild relative Brassica cretica Lam. using demographic model selection.</title>
        <authorList>
            <person name="Kioukis A."/>
            <person name="Michalopoulou V.A."/>
            <person name="Briers L."/>
            <person name="Pirintsos S."/>
            <person name="Studholme D.J."/>
            <person name="Pavlidis P."/>
            <person name="Sarris P.F."/>
        </authorList>
    </citation>
    <scope>NUCLEOTIDE SEQUENCE [LARGE SCALE GENOMIC DNA]</scope>
    <source>
        <strain evidence="4">cv. PFS-1207/04</strain>
    </source>
</reference>
<evidence type="ECO:0000313" key="4">
    <source>
        <dbReference type="Proteomes" id="UP000266723"/>
    </source>
</evidence>
<protein>
    <recommendedName>
        <fullName evidence="5">RNase P subunit p30 family protein</fullName>
    </recommendedName>
</protein>
<name>A0ABQ7CVF6_BRACR</name>
<dbReference type="PANTHER" id="PTHR13031">
    <property type="entry name" value="RIBONUCLEASE P SUBUNIT P30"/>
    <property type="match status" value="1"/>
</dbReference>
<keyword evidence="1" id="KW-0819">tRNA processing</keyword>
<dbReference type="Pfam" id="PF01876">
    <property type="entry name" value="RNase_P_p30"/>
    <property type="match status" value="1"/>
</dbReference>
<dbReference type="SUPFAM" id="SSF89550">
    <property type="entry name" value="PHP domain-like"/>
    <property type="match status" value="1"/>
</dbReference>
<evidence type="ECO:0000256" key="2">
    <source>
        <dbReference type="SAM" id="MobiDB-lite"/>
    </source>
</evidence>
<dbReference type="InterPro" id="IPR016195">
    <property type="entry name" value="Pol/histidinol_Pase-like"/>
</dbReference>
<proteinExistence type="predicted"/>
<sequence>MAFFDLSIPYSYPSPSGGKEIIVPNKLRVKLATKAMDLGYVGIAHNHSIEGAMSEKDSCTIPLLTLGSLVKAAPRLASSVAFHRDLLNAPRSTPFRQYTRVTVKLESKAQCLGLNSGNPVLKSYDIVAVRPMNQYAFDQACAKAEVDVISIDFSNLQFRLMHPLVKAAVKRGVYFEIKYSHLLSDAEKRRQVISNAKLLVDWTKGKNLIISSGAPSENKGPPSVTELRGPNDVINLMSLLGLSSERARAAISVNSRNMIAKILKKKRFHKEAVKVELLSSSETFSLEQPLSGDCMKWDPLSSGEGDMLLEDLAKAFEATTRPVAHKAFDFTSDRNGLPSRGFRIGNILGTEPLTQPLAAKIIDARVLCKNQVSEVCMADSVSCDDNLGENETIGQIDMLVSEDDHIVEPTTNVPLSSQGQGVLVQDEAAASFSLIRCTESDAASDVNMQTELDSEDKSIERARAAISVNSRNMIAKILKKKRFHKEAVKVELLSSSETFSLEQPLSGDCMKWDPLSSGEGDMLLEDLAKAFEATTRPVAHKAFDFTSDRNGLPSRGFRIGNILGTEPLTQPLAAKIIDARVLCKNQVSEVCMADSVSCDDNLGENETIGQIDMLVSEDDHIVEPTTNVPLSSQGQGVLVQDEAAASFSLIRCTESDAASDVNMQTELDSEDKSMSPSKSDHGIQQSHVENLNMETIGVDDEVPVDGVNKEGAGFCHANIEQPTSTGVDEMKIDEANHDEYMEVTVEDQKHETGDNNIILPTLSSSETTDLLRESSNSLSPEAVGQDLDQVSRLESSEAELGEEPSVQYEITMEDKKDTETNQQARVKSSERNNSRNSGKVRAKRSWVRLTQLQPLKPFLLQRFKRISKRRKHRRA</sequence>